<dbReference type="PROSITE" id="PS51257">
    <property type="entry name" value="PROKAR_LIPOPROTEIN"/>
    <property type="match status" value="1"/>
</dbReference>
<organism evidence="2 3">
    <name type="scientific">Candidatus Schekmanbacteria bacterium RIFCSPLOWO2_12_FULL_38_15</name>
    <dbReference type="NCBI Taxonomy" id="1817883"/>
    <lineage>
        <taxon>Bacteria</taxon>
        <taxon>Candidatus Schekmaniibacteriota</taxon>
    </lineage>
</organism>
<feature type="transmembrane region" description="Helical" evidence="1">
    <location>
        <begin position="29"/>
        <end position="50"/>
    </location>
</feature>
<gene>
    <name evidence="2" type="ORF">A3G31_10230</name>
</gene>
<evidence type="ECO:0000313" key="3">
    <source>
        <dbReference type="Proteomes" id="UP000178082"/>
    </source>
</evidence>
<dbReference type="STRING" id="1817883.A3G31_10230"/>
<evidence type="ECO:0008006" key="4">
    <source>
        <dbReference type="Google" id="ProtNLM"/>
    </source>
</evidence>
<dbReference type="Proteomes" id="UP000178082">
    <property type="component" value="Unassembled WGS sequence"/>
</dbReference>
<dbReference type="EMBL" id="MGDI01000011">
    <property type="protein sequence ID" value="OGL54527.1"/>
    <property type="molecule type" value="Genomic_DNA"/>
</dbReference>
<name>A0A1F7SMU3_9BACT</name>
<dbReference type="AlphaFoldDB" id="A0A1F7SMU3"/>
<reference evidence="2 3" key="1">
    <citation type="journal article" date="2016" name="Nat. Commun.">
        <title>Thousands of microbial genomes shed light on interconnected biogeochemical processes in an aquifer system.</title>
        <authorList>
            <person name="Anantharaman K."/>
            <person name="Brown C.T."/>
            <person name="Hug L.A."/>
            <person name="Sharon I."/>
            <person name="Castelle C.J."/>
            <person name="Probst A.J."/>
            <person name="Thomas B.C."/>
            <person name="Singh A."/>
            <person name="Wilkins M.J."/>
            <person name="Karaoz U."/>
            <person name="Brodie E.L."/>
            <person name="Williams K.H."/>
            <person name="Hubbard S.S."/>
            <person name="Banfield J.F."/>
        </authorList>
    </citation>
    <scope>NUCLEOTIDE SEQUENCE [LARGE SCALE GENOMIC DNA]</scope>
</reference>
<sequence>MKRIFCGIVSFLFLLCGCSQGTINNLPFYFILIPGIAAIIIVFVAISFIFRNQQGLYMSPEKVMKKNLSTEINKAGRYKQKTGLLILEVKSGVPRGVHYFLPGRTIDVETIQSKLRGHDQVIKMNFRRYKVILSQIVADDNPENIKERLLKVAEEKGWGNVRIGVASYPRDGETADDIIKAAEKDLDK</sequence>
<evidence type="ECO:0000256" key="1">
    <source>
        <dbReference type="SAM" id="Phobius"/>
    </source>
</evidence>
<accession>A0A1F7SMU3</accession>
<proteinExistence type="predicted"/>
<protein>
    <recommendedName>
        <fullName evidence="4">GGDEF domain-containing protein</fullName>
    </recommendedName>
</protein>
<evidence type="ECO:0000313" key="2">
    <source>
        <dbReference type="EMBL" id="OGL54527.1"/>
    </source>
</evidence>
<keyword evidence="1" id="KW-0472">Membrane</keyword>
<keyword evidence="1" id="KW-0812">Transmembrane</keyword>
<keyword evidence="1" id="KW-1133">Transmembrane helix</keyword>
<comment type="caution">
    <text evidence="2">The sequence shown here is derived from an EMBL/GenBank/DDBJ whole genome shotgun (WGS) entry which is preliminary data.</text>
</comment>